<dbReference type="PROSITE" id="PS50002">
    <property type="entry name" value="SH3"/>
    <property type="match status" value="1"/>
</dbReference>
<evidence type="ECO:0000256" key="8">
    <source>
        <dbReference type="PROSITE-ProRule" id="PRU00192"/>
    </source>
</evidence>
<dbReference type="GO" id="GO:0005634">
    <property type="term" value="C:nucleus"/>
    <property type="evidence" value="ECO:0007669"/>
    <property type="project" value="UniProtKB-SubCell"/>
</dbReference>
<accession>E4Y992</accession>
<keyword evidence="3" id="KW-0053">Apoptosis</keyword>
<organism evidence="11">
    <name type="scientific">Oikopleura dioica</name>
    <name type="common">Tunicate</name>
    <dbReference type="NCBI Taxonomy" id="34765"/>
    <lineage>
        <taxon>Eukaryota</taxon>
        <taxon>Metazoa</taxon>
        <taxon>Chordata</taxon>
        <taxon>Tunicata</taxon>
        <taxon>Appendicularia</taxon>
        <taxon>Copelata</taxon>
        <taxon>Oikopleuridae</taxon>
        <taxon>Oikopleura</taxon>
    </lineage>
</organism>
<feature type="domain" description="SH3" evidence="10">
    <location>
        <begin position="206"/>
        <end position="270"/>
    </location>
</feature>
<dbReference type="EMBL" id="FN654334">
    <property type="protein sequence ID" value="CBY32129.1"/>
    <property type="molecule type" value="Genomic_DNA"/>
</dbReference>
<dbReference type="PANTHER" id="PTHR24131:SF10">
    <property type="entry name" value="ANKYRIN-REPEAT, SH3-DOMAIN, AND PROLINE-RICH-REGION CONTAINING PROTEIN, ISOFORM B"/>
    <property type="match status" value="1"/>
</dbReference>
<dbReference type="InterPro" id="IPR047163">
    <property type="entry name" value="ASPP1/2"/>
</dbReference>
<dbReference type="GO" id="GO:0042981">
    <property type="term" value="P:regulation of apoptotic process"/>
    <property type="evidence" value="ECO:0007669"/>
    <property type="project" value="InterPro"/>
</dbReference>
<proteinExistence type="predicted"/>
<dbReference type="InterPro" id="IPR036028">
    <property type="entry name" value="SH3-like_dom_sf"/>
</dbReference>
<dbReference type="SUPFAM" id="SSF50044">
    <property type="entry name" value="SH3-domain"/>
    <property type="match status" value="1"/>
</dbReference>
<dbReference type="Pfam" id="PF14604">
    <property type="entry name" value="SH3_9"/>
    <property type="match status" value="1"/>
</dbReference>
<dbReference type="InterPro" id="IPR036770">
    <property type="entry name" value="Ankyrin_rpt-contain_sf"/>
</dbReference>
<dbReference type="SMART" id="SM00248">
    <property type="entry name" value="ANK"/>
    <property type="match status" value="1"/>
</dbReference>
<feature type="region of interest" description="Disordered" evidence="9">
    <location>
        <begin position="1"/>
        <end position="93"/>
    </location>
</feature>
<evidence type="ECO:0000256" key="2">
    <source>
        <dbReference type="ARBA" id="ARBA00022443"/>
    </source>
</evidence>
<evidence type="ECO:0000256" key="7">
    <source>
        <dbReference type="PROSITE-ProRule" id="PRU00023"/>
    </source>
</evidence>
<dbReference type="SMART" id="SM00326">
    <property type="entry name" value="SH3"/>
    <property type="match status" value="1"/>
</dbReference>
<dbReference type="PROSITE" id="PS50297">
    <property type="entry name" value="ANK_REP_REGION"/>
    <property type="match status" value="1"/>
</dbReference>
<gene>
    <name evidence="11" type="ORF">GSOID_T00029428001</name>
</gene>
<dbReference type="GO" id="GO:0006915">
    <property type="term" value="P:apoptotic process"/>
    <property type="evidence" value="ECO:0007669"/>
    <property type="project" value="UniProtKB-KW"/>
</dbReference>
<keyword evidence="2 8" id="KW-0728">SH3 domain</keyword>
<dbReference type="Proteomes" id="UP000011014">
    <property type="component" value="Unassembled WGS sequence"/>
</dbReference>
<dbReference type="PROSITE" id="PS50088">
    <property type="entry name" value="ANK_REPEAT"/>
    <property type="match status" value="1"/>
</dbReference>
<dbReference type="InterPro" id="IPR002110">
    <property type="entry name" value="Ankyrin_rpt"/>
</dbReference>
<dbReference type="SUPFAM" id="SSF48403">
    <property type="entry name" value="Ankyrin repeat"/>
    <property type="match status" value="1"/>
</dbReference>
<keyword evidence="6" id="KW-0539">Nucleus</keyword>
<evidence type="ECO:0000256" key="9">
    <source>
        <dbReference type="SAM" id="MobiDB-lite"/>
    </source>
</evidence>
<protein>
    <recommendedName>
        <fullName evidence="10">SH3 domain-containing protein</fullName>
    </recommendedName>
</protein>
<sequence length="277" mass="31829">SPGGDKNVFDEWRKRYANTPRPLKKRSSFSEAEGNNYYQQLYKTSDPLFRDPRNIPLEEEAEQSSQSSESENPKPTTSNQEANKSSPSRGRPIRSKDLAKIKIPNYELTSLQENLVFSFIFFFKRFLVHSGVDINAADSDGWTPLHCAASCNSLQMVKFLCENGAQIFAETYPDNDTAAEKCEELDEGYVNCTEYLYGTQEKLGIVNKASVYALFDYDAESSDELSFKEGDLLYVKRRGDNDEDKWWWSRHSDTGREGYVPRNYLGMWPRIKPPNKK</sequence>
<evidence type="ECO:0000256" key="3">
    <source>
        <dbReference type="ARBA" id="ARBA00022703"/>
    </source>
</evidence>
<dbReference type="Pfam" id="PF13637">
    <property type="entry name" value="Ank_4"/>
    <property type="match status" value="1"/>
</dbReference>
<evidence type="ECO:0000256" key="1">
    <source>
        <dbReference type="ARBA" id="ARBA00004123"/>
    </source>
</evidence>
<dbReference type="Gene3D" id="1.25.40.20">
    <property type="entry name" value="Ankyrin repeat-containing domain"/>
    <property type="match status" value="1"/>
</dbReference>
<feature type="repeat" description="ANK" evidence="7">
    <location>
        <begin position="140"/>
        <end position="172"/>
    </location>
</feature>
<keyword evidence="4" id="KW-0677">Repeat</keyword>
<comment type="subcellular location">
    <subcellularLocation>
        <location evidence="1">Nucleus</location>
    </subcellularLocation>
</comment>
<name>E4Y992_OIKDI</name>
<dbReference type="PANTHER" id="PTHR24131">
    <property type="entry name" value="APOPTOSIS-STIMULATING OF P53 PROTEIN"/>
    <property type="match status" value="1"/>
</dbReference>
<dbReference type="InterPro" id="IPR001452">
    <property type="entry name" value="SH3_domain"/>
</dbReference>
<dbReference type="PRINTS" id="PR00452">
    <property type="entry name" value="SH3DOMAIN"/>
</dbReference>
<evidence type="ECO:0000259" key="10">
    <source>
        <dbReference type="PROSITE" id="PS50002"/>
    </source>
</evidence>
<evidence type="ECO:0000256" key="5">
    <source>
        <dbReference type="ARBA" id="ARBA00023043"/>
    </source>
</evidence>
<feature type="non-terminal residue" evidence="11">
    <location>
        <position position="1"/>
    </location>
</feature>
<dbReference type="CDD" id="cd11807">
    <property type="entry name" value="SH3_ASPP"/>
    <property type="match status" value="1"/>
</dbReference>
<feature type="compositionally biased region" description="Polar residues" evidence="9">
    <location>
        <begin position="73"/>
        <end position="88"/>
    </location>
</feature>
<evidence type="ECO:0000313" key="11">
    <source>
        <dbReference type="EMBL" id="CBY32129.1"/>
    </source>
</evidence>
<reference evidence="11" key="1">
    <citation type="journal article" date="2010" name="Science">
        <title>Plasticity of animal genome architecture unmasked by rapid evolution of a pelagic tunicate.</title>
        <authorList>
            <person name="Denoeud F."/>
            <person name="Henriet S."/>
            <person name="Mungpakdee S."/>
            <person name="Aury J.M."/>
            <person name="Da Silva C."/>
            <person name="Brinkmann H."/>
            <person name="Mikhaleva J."/>
            <person name="Olsen L.C."/>
            <person name="Jubin C."/>
            <person name="Canestro C."/>
            <person name="Bouquet J.M."/>
            <person name="Danks G."/>
            <person name="Poulain J."/>
            <person name="Campsteijn C."/>
            <person name="Adamski M."/>
            <person name="Cross I."/>
            <person name="Yadetie F."/>
            <person name="Muffato M."/>
            <person name="Louis A."/>
            <person name="Butcher S."/>
            <person name="Tsagkogeorga G."/>
            <person name="Konrad A."/>
            <person name="Singh S."/>
            <person name="Jensen M.F."/>
            <person name="Cong E.H."/>
            <person name="Eikeseth-Otteraa H."/>
            <person name="Noel B."/>
            <person name="Anthouard V."/>
            <person name="Porcel B.M."/>
            <person name="Kachouri-Lafond R."/>
            <person name="Nishino A."/>
            <person name="Ugolini M."/>
            <person name="Chourrout P."/>
            <person name="Nishida H."/>
            <person name="Aasland R."/>
            <person name="Huzurbazar S."/>
            <person name="Westhof E."/>
            <person name="Delsuc F."/>
            <person name="Lehrach H."/>
            <person name="Reinhardt R."/>
            <person name="Weissenbach J."/>
            <person name="Roy S.W."/>
            <person name="Artiguenave F."/>
            <person name="Postlethwait J.H."/>
            <person name="Manak J.R."/>
            <person name="Thompson E.M."/>
            <person name="Jaillon O."/>
            <person name="Du Pasquier L."/>
            <person name="Boudinot P."/>
            <person name="Liberles D.A."/>
            <person name="Volff J.N."/>
            <person name="Philippe H."/>
            <person name="Lenhard B."/>
            <person name="Roest Crollius H."/>
            <person name="Wincker P."/>
            <person name="Chourrout D."/>
        </authorList>
    </citation>
    <scope>NUCLEOTIDE SEQUENCE [LARGE SCALE GENOMIC DNA]</scope>
</reference>
<dbReference type="AlphaFoldDB" id="E4Y992"/>
<evidence type="ECO:0000256" key="6">
    <source>
        <dbReference type="ARBA" id="ARBA00023242"/>
    </source>
</evidence>
<dbReference type="GO" id="GO:0002039">
    <property type="term" value="F:p53 binding"/>
    <property type="evidence" value="ECO:0007669"/>
    <property type="project" value="InterPro"/>
</dbReference>
<evidence type="ECO:0000256" key="4">
    <source>
        <dbReference type="ARBA" id="ARBA00022737"/>
    </source>
</evidence>
<keyword evidence="5 7" id="KW-0040">ANK repeat</keyword>